<comment type="caution">
    <text evidence="2">The sequence shown here is derived from an EMBL/GenBank/DDBJ whole genome shotgun (WGS) entry which is preliminary data.</text>
</comment>
<name>A0AAW4PMK2_9EURY</name>
<dbReference type="InterPro" id="IPR058272">
    <property type="entry name" value="DUF7966"/>
</dbReference>
<keyword evidence="3" id="KW-1185">Reference proteome</keyword>
<reference evidence="2 3" key="1">
    <citation type="submission" date="2021-06" db="EMBL/GenBank/DDBJ databases">
        <title>Halomicroarcula sp. a new haloarchaeum isolated from saline soil.</title>
        <authorList>
            <person name="Duran-Viseras A."/>
            <person name="Sanchez-Porro C."/>
            <person name="Ventosa A."/>
        </authorList>
    </citation>
    <scope>NUCLEOTIDE SEQUENCE [LARGE SCALE GENOMIC DNA]</scope>
    <source>
        <strain evidence="2 3">F13</strain>
    </source>
</reference>
<organism evidence="2 3">
    <name type="scientific">Haloarcula rubra</name>
    <dbReference type="NCBI Taxonomy" id="2487747"/>
    <lineage>
        <taxon>Archaea</taxon>
        <taxon>Methanobacteriati</taxon>
        <taxon>Methanobacteriota</taxon>
        <taxon>Stenosarchaea group</taxon>
        <taxon>Halobacteria</taxon>
        <taxon>Halobacteriales</taxon>
        <taxon>Haloarculaceae</taxon>
        <taxon>Haloarcula</taxon>
    </lineage>
</organism>
<evidence type="ECO:0000256" key="1">
    <source>
        <dbReference type="SAM" id="MobiDB-lite"/>
    </source>
</evidence>
<protein>
    <submittedName>
        <fullName evidence="2">Uncharacterized protein</fullName>
    </submittedName>
</protein>
<sequence>MTDSDSVKTALAALADGDGETQDRARGGDWTGGTRTARQSSETRRDSTGYRAVVERAIRATDDLEAAATFAESTGVDALARAVERAEREVSGLADEGRLALTAFEEFRAAAADGGPDE</sequence>
<dbReference type="Proteomes" id="UP001430377">
    <property type="component" value="Unassembled WGS sequence"/>
</dbReference>
<dbReference type="EMBL" id="RKLR01000001">
    <property type="protein sequence ID" value="MBX0321840.1"/>
    <property type="molecule type" value="Genomic_DNA"/>
</dbReference>
<gene>
    <name evidence="2" type="ORF">EGH21_02225</name>
</gene>
<evidence type="ECO:0000313" key="3">
    <source>
        <dbReference type="Proteomes" id="UP001430377"/>
    </source>
</evidence>
<accession>A0AAW4PMK2</accession>
<proteinExistence type="predicted"/>
<feature type="region of interest" description="Disordered" evidence="1">
    <location>
        <begin position="13"/>
        <end position="48"/>
    </location>
</feature>
<evidence type="ECO:0000313" key="2">
    <source>
        <dbReference type="EMBL" id="MBX0321840.1"/>
    </source>
</evidence>
<dbReference type="Pfam" id="PF25920">
    <property type="entry name" value="DUF7966"/>
    <property type="match status" value="1"/>
</dbReference>
<dbReference type="RefSeq" id="WP_220616841.1">
    <property type="nucleotide sequence ID" value="NZ_RKLR01000001.1"/>
</dbReference>
<dbReference type="AlphaFoldDB" id="A0AAW4PMK2"/>